<feature type="compositionally biased region" description="Polar residues" evidence="5">
    <location>
        <begin position="1"/>
        <end position="10"/>
    </location>
</feature>
<keyword evidence="3" id="KW-0547">Nucleotide-binding</keyword>
<dbReference type="InterPro" id="IPR006116">
    <property type="entry name" value="NT_2-5OAS_ClassI-CCAase"/>
</dbReference>
<gene>
    <name evidence="7" type="ORF">PY091_03600</name>
</gene>
<evidence type="ECO:0000313" key="8">
    <source>
        <dbReference type="Proteomes" id="UP001217083"/>
    </source>
</evidence>
<dbReference type="Pfam" id="PF26305">
    <property type="entry name" value="CD_NTase_C"/>
    <property type="match status" value="1"/>
</dbReference>
<dbReference type="InterPro" id="IPR043519">
    <property type="entry name" value="NT_sf"/>
</dbReference>
<dbReference type="CDD" id="cd05400">
    <property type="entry name" value="NT_2-5OAS_ClassI-CCAase"/>
    <property type="match status" value="1"/>
</dbReference>
<dbReference type="EMBL" id="JARFVA010000001">
    <property type="protein sequence ID" value="MDF0706289.1"/>
    <property type="molecule type" value="Genomic_DNA"/>
</dbReference>
<dbReference type="SUPFAM" id="SSF81301">
    <property type="entry name" value="Nucleotidyltransferase"/>
    <property type="match status" value="1"/>
</dbReference>
<name>A0ABT5XK76_9FLAO</name>
<dbReference type="Gene3D" id="3.30.460.10">
    <property type="entry name" value="Beta Polymerase, domain 2"/>
    <property type="match status" value="1"/>
</dbReference>
<sequence length="298" mass="34879">MPKFSETTLDNWRKPPSDTEESKLSNAERMVREAITEDDVLSSKSIRIFGQGSYANDTNVKLNSDIDINVQYNGGFFFELLNDTREEDAGIDKLSSSSYSYDDFKDDVEKALIDKFGINSVVRKNKCITVLANSYRVETDVVPTWELRRYNKSKIPVKGARFFPDEGGVVTNYPEQHIQNGKDKNARTQKRFKRLTRIHRKLRYKMIDDGIGVTDGITSFLLECLVWNVPDSVFNNNDTWTDRLKESIRYIYQKTKEEKDCKEWGEVSELLYLFHEGRKWSRKDVNDYMVQAWNYLEF</sequence>
<reference evidence="7 8" key="1">
    <citation type="submission" date="2023-03" db="EMBL/GenBank/DDBJ databases">
        <title>Muricauda XX sp. nov. and Muricauda XXX sp. nov., two novel species isolated from Okinawa Trough.</title>
        <authorList>
            <person name="Cao W."/>
            <person name="Deng X."/>
        </authorList>
    </citation>
    <scope>NUCLEOTIDE SEQUENCE [LARGE SCALE GENOMIC DNA]</scope>
    <source>
        <strain evidence="7 8">81s02</strain>
    </source>
</reference>
<feature type="compositionally biased region" description="Basic and acidic residues" evidence="5">
    <location>
        <begin position="11"/>
        <end position="23"/>
    </location>
</feature>
<organism evidence="7 8">
    <name type="scientific">Flagellimonas okinawensis</name>
    <dbReference type="NCBI Taxonomy" id="3031324"/>
    <lineage>
        <taxon>Bacteria</taxon>
        <taxon>Pseudomonadati</taxon>
        <taxon>Bacteroidota</taxon>
        <taxon>Flavobacteriia</taxon>
        <taxon>Flavobacteriales</taxon>
        <taxon>Flavobacteriaceae</taxon>
        <taxon>Flagellimonas</taxon>
    </lineage>
</organism>
<evidence type="ECO:0000256" key="2">
    <source>
        <dbReference type="ARBA" id="ARBA00022695"/>
    </source>
</evidence>
<dbReference type="InterPro" id="IPR058909">
    <property type="entry name" value="CD_NTase_C"/>
</dbReference>
<keyword evidence="8" id="KW-1185">Reference proteome</keyword>
<feature type="domain" description="cGAS/DncV-like nucleotidyltransferase C-terminal helical" evidence="6">
    <location>
        <begin position="179"/>
        <end position="297"/>
    </location>
</feature>
<evidence type="ECO:0000256" key="1">
    <source>
        <dbReference type="ARBA" id="ARBA00022679"/>
    </source>
</evidence>
<evidence type="ECO:0000313" key="7">
    <source>
        <dbReference type="EMBL" id="MDF0706289.1"/>
    </source>
</evidence>
<accession>A0ABT5XK76</accession>
<feature type="region of interest" description="Disordered" evidence="5">
    <location>
        <begin position="1"/>
        <end position="26"/>
    </location>
</feature>
<evidence type="ECO:0000256" key="5">
    <source>
        <dbReference type="SAM" id="MobiDB-lite"/>
    </source>
</evidence>
<keyword evidence="1" id="KW-0808">Transferase</keyword>
<evidence type="ECO:0000256" key="3">
    <source>
        <dbReference type="ARBA" id="ARBA00022741"/>
    </source>
</evidence>
<comment type="caution">
    <text evidence="7">The sequence shown here is derived from an EMBL/GenBank/DDBJ whole genome shotgun (WGS) entry which is preliminary data.</text>
</comment>
<proteinExistence type="predicted"/>
<protein>
    <submittedName>
        <fullName evidence="7">Nucleotidyltransferase</fullName>
    </submittedName>
</protein>
<dbReference type="RefSeq" id="WP_275648336.1">
    <property type="nucleotide sequence ID" value="NZ_JARFVA010000001.1"/>
</dbReference>
<dbReference type="Proteomes" id="UP001217083">
    <property type="component" value="Unassembled WGS sequence"/>
</dbReference>
<keyword evidence="4" id="KW-0051">Antiviral defense</keyword>
<evidence type="ECO:0000256" key="4">
    <source>
        <dbReference type="ARBA" id="ARBA00023118"/>
    </source>
</evidence>
<evidence type="ECO:0000259" key="6">
    <source>
        <dbReference type="Pfam" id="PF26305"/>
    </source>
</evidence>
<keyword evidence="2" id="KW-0548">Nucleotidyltransferase</keyword>